<dbReference type="InterPro" id="IPR007518">
    <property type="entry name" value="MINDY"/>
</dbReference>
<dbReference type="PANTHER" id="PTHR18063">
    <property type="entry name" value="NF-E2 INDUCIBLE PROTEIN"/>
    <property type="match status" value="1"/>
</dbReference>
<evidence type="ECO:0000313" key="5">
    <source>
        <dbReference type="EMBL" id="KII75110.1"/>
    </source>
</evidence>
<feature type="domain" description="MINDY deubiquitinase" evidence="4">
    <location>
        <begin position="3"/>
        <end position="203"/>
    </location>
</feature>
<feature type="compositionally biased region" description="Polar residues" evidence="3">
    <location>
        <begin position="233"/>
        <end position="252"/>
    </location>
</feature>
<keyword evidence="2" id="KW-0378">Hydrolase</keyword>
<accession>A0A0C2NFK0</accession>
<comment type="caution">
    <text evidence="5">The sequence shown here is derived from an EMBL/GenBank/DDBJ whole genome shotgun (WGS) entry which is preliminary data.</text>
</comment>
<dbReference type="GO" id="GO:0140934">
    <property type="term" value="F:histone deubiquitinase activity"/>
    <property type="evidence" value="ECO:0007669"/>
    <property type="project" value="UniProtKB-UniRule"/>
</dbReference>
<dbReference type="GO" id="GO:0006508">
    <property type="term" value="P:proteolysis"/>
    <property type="evidence" value="ECO:0007669"/>
    <property type="project" value="UniProtKB-KW"/>
</dbReference>
<dbReference type="GO" id="GO:0036435">
    <property type="term" value="F:K48-linked polyubiquitin modification-dependent protein binding"/>
    <property type="evidence" value="ECO:0007669"/>
    <property type="project" value="UniProtKB-UniRule"/>
</dbReference>
<dbReference type="GO" id="GO:0071944">
    <property type="term" value="C:cell periphery"/>
    <property type="evidence" value="ECO:0007669"/>
    <property type="project" value="TreeGrafter"/>
</dbReference>
<evidence type="ECO:0000256" key="2">
    <source>
        <dbReference type="RuleBase" id="RU367139"/>
    </source>
</evidence>
<keyword evidence="2" id="KW-0788">Thiol protease</keyword>
<proteinExistence type="inferred from homology"/>
<dbReference type="InterPro" id="IPR033979">
    <property type="entry name" value="MINDY_domain"/>
</dbReference>
<keyword evidence="2" id="KW-0645">Protease</keyword>
<dbReference type="GO" id="GO:0071108">
    <property type="term" value="P:protein K48-linked deubiquitination"/>
    <property type="evidence" value="ECO:0007669"/>
    <property type="project" value="TreeGrafter"/>
</dbReference>
<dbReference type="OrthoDB" id="10261212at2759"/>
<comment type="function">
    <text evidence="2">Hydrolase that can specifically remove 'Lys-48'-linked conjugated ubiquitin from proteins. Has exodeubiquitinase activity and has a preference for long polyubiquitin chains. May play a regulatory role at the level of protein turnover.</text>
</comment>
<dbReference type="EC" id="3.4.19.12" evidence="2"/>
<dbReference type="PANTHER" id="PTHR18063:SF6">
    <property type="entry name" value="UBIQUITIN CARBOXYL-TERMINAL HYDROLASE"/>
    <property type="match status" value="1"/>
</dbReference>
<comment type="catalytic activity">
    <reaction evidence="2">
        <text>Thiol-dependent hydrolysis of ester, thioester, amide, peptide and isopeptide bonds formed by the C-terminal Gly of ubiquitin (a 76-residue protein attached to proteins as an intracellular targeting signal).</text>
        <dbReference type="EC" id="3.4.19.12"/>
    </reaction>
</comment>
<evidence type="ECO:0000313" key="6">
    <source>
        <dbReference type="Proteomes" id="UP000031668"/>
    </source>
</evidence>
<keyword evidence="6" id="KW-1185">Reference proteome</keyword>
<reference evidence="5 6" key="1">
    <citation type="journal article" date="2014" name="Genome Biol. Evol.">
        <title>The genome of the myxosporean Thelohanellus kitauei shows adaptations to nutrient acquisition within its fish host.</title>
        <authorList>
            <person name="Yang Y."/>
            <person name="Xiong J."/>
            <person name="Zhou Z."/>
            <person name="Huo F."/>
            <person name="Miao W."/>
            <person name="Ran C."/>
            <person name="Liu Y."/>
            <person name="Zhang J."/>
            <person name="Feng J."/>
            <person name="Wang M."/>
            <person name="Wang M."/>
            <person name="Wang L."/>
            <person name="Yao B."/>
        </authorList>
    </citation>
    <scope>NUCLEOTIDE SEQUENCE [LARGE SCALE GENOMIC DNA]</scope>
    <source>
        <strain evidence="5">Wuqing</strain>
    </source>
</reference>
<evidence type="ECO:0000256" key="1">
    <source>
        <dbReference type="ARBA" id="ARBA00006616"/>
    </source>
</evidence>
<dbReference type="GO" id="GO:0004843">
    <property type="term" value="F:cysteine-type deubiquitinase activity"/>
    <property type="evidence" value="ECO:0007669"/>
    <property type="project" value="UniProtKB-UniRule"/>
</dbReference>
<sequence>MIENETLLIHLLTFTTNLPKSSNDQTDERDLLLNESVEIASALSKGFSLNVYFSGVSKFEYSKEIGLLDLLDLRLYHGWIMDSNENELYEHCGKCSYNELMVKMCGWNEKGIESQEYRSYILATNFLNEYPTQLSEYGLELLKDSIPENKISLLFRNDRFSTIIRRGQKLYSLVTDYGYQNDRNVVWEMVTLNGAGTFYNSRFENLHQSGIDRGSVINRYGQFDLPARKPITLSRQLPNPKTSTQLQGTLKT</sequence>
<organism evidence="5 6">
    <name type="scientific">Thelohanellus kitauei</name>
    <name type="common">Myxosporean</name>
    <dbReference type="NCBI Taxonomy" id="669202"/>
    <lineage>
        <taxon>Eukaryota</taxon>
        <taxon>Metazoa</taxon>
        <taxon>Cnidaria</taxon>
        <taxon>Myxozoa</taxon>
        <taxon>Myxosporea</taxon>
        <taxon>Bivalvulida</taxon>
        <taxon>Platysporina</taxon>
        <taxon>Myxobolidae</taxon>
        <taxon>Thelohanellus</taxon>
    </lineage>
</organism>
<dbReference type="EMBL" id="JWZT01000033">
    <property type="protein sequence ID" value="KII75110.1"/>
    <property type="molecule type" value="Genomic_DNA"/>
</dbReference>
<evidence type="ECO:0000256" key="3">
    <source>
        <dbReference type="SAM" id="MobiDB-lite"/>
    </source>
</evidence>
<dbReference type="GO" id="GO:1990380">
    <property type="term" value="F:K48-linked deubiquitinase activity"/>
    <property type="evidence" value="ECO:0007669"/>
    <property type="project" value="UniProtKB-UniRule"/>
</dbReference>
<dbReference type="GO" id="GO:0005829">
    <property type="term" value="C:cytosol"/>
    <property type="evidence" value="ECO:0007669"/>
    <property type="project" value="TreeGrafter"/>
</dbReference>
<dbReference type="GO" id="GO:0016807">
    <property type="term" value="F:cysteine-type carboxypeptidase activity"/>
    <property type="evidence" value="ECO:0007669"/>
    <property type="project" value="TreeGrafter"/>
</dbReference>
<dbReference type="Proteomes" id="UP000031668">
    <property type="component" value="Unassembled WGS sequence"/>
</dbReference>
<dbReference type="Pfam" id="PF04424">
    <property type="entry name" value="MINDY_DUB"/>
    <property type="match status" value="1"/>
</dbReference>
<dbReference type="AlphaFoldDB" id="A0A0C2NFK0"/>
<name>A0A0C2NFK0_THEKT</name>
<protein>
    <recommendedName>
        <fullName evidence="2">Ubiquitin carboxyl-terminal hydrolase</fullName>
        <ecNumber evidence="2">3.4.19.12</ecNumber>
    </recommendedName>
</protein>
<feature type="region of interest" description="Disordered" evidence="3">
    <location>
        <begin position="232"/>
        <end position="252"/>
    </location>
</feature>
<keyword evidence="2" id="KW-0833">Ubl conjugation pathway</keyword>
<comment type="similarity">
    <text evidence="1 2">Belongs to the MINDY deubiquitinase family. FAM63 subfamily.</text>
</comment>
<evidence type="ECO:0000259" key="4">
    <source>
        <dbReference type="Pfam" id="PF04424"/>
    </source>
</evidence>
<gene>
    <name evidence="5" type="ORF">RF11_04201</name>
</gene>